<gene>
    <name evidence="1" type="ORF">D5396_10050</name>
</gene>
<dbReference type="Proteomes" id="UP000284119">
    <property type="component" value="Unassembled WGS sequence"/>
</dbReference>
<proteinExistence type="predicted"/>
<dbReference type="EMBL" id="RAHG01000003">
    <property type="protein sequence ID" value="RJT14410.1"/>
    <property type="molecule type" value="Genomic_DNA"/>
</dbReference>
<evidence type="ECO:0000313" key="2">
    <source>
        <dbReference type="Proteomes" id="UP000284119"/>
    </source>
</evidence>
<reference evidence="1 2" key="1">
    <citation type="submission" date="2018-09" db="EMBL/GenBank/DDBJ databases">
        <authorList>
            <person name="Le Fleche-Mateos A."/>
        </authorList>
    </citation>
    <scope>NUCLEOTIDE SEQUENCE [LARGE SCALE GENOMIC DNA]</scope>
    <source>
        <strain evidence="1 2">DSM 30078</strain>
    </source>
</reference>
<evidence type="ECO:0000313" key="1">
    <source>
        <dbReference type="EMBL" id="RJT14410.1"/>
    </source>
</evidence>
<name>A0ABX9P5B0_9GAMM</name>
<keyword evidence="2" id="KW-1185">Reference proteome</keyword>
<protein>
    <submittedName>
        <fullName evidence="1">Uncharacterized protein</fullName>
    </submittedName>
</protein>
<accession>A0ABX9P5B0</accession>
<organism evidence="1 2">
    <name type="scientific">Rahnella inusitata</name>
    <dbReference type="NCBI Taxonomy" id="58169"/>
    <lineage>
        <taxon>Bacteria</taxon>
        <taxon>Pseudomonadati</taxon>
        <taxon>Pseudomonadota</taxon>
        <taxon>Gammaproteobacteria</taxon>
        <taxon>Enterobacterales</taxon>
        <taxon>Yersiniaceae</taxon>
        <taxon>Rahnella</taxon>
    </lineage>
</organism>
<comment type="caution">
    <text evidence="1">The sequence shown here is derived from an EMBL/GenBank/DDBJ whole genome shotgun (WGS) entry which is preliminary data.</text>
</comment>
<sequence>MISSDIYGKNPAVKELQEIIQCSLSEIEEPLIGDLSYFSENARYEPNSLQIVSITQTDKNQYSMSYRYKWTIFNGCLDINADEFTTQNVTFMVKPEGLEFDIIDTSRGSTADEL</sequence>
<dbReference type="RefSeq" id="WP_112168688.1">
    <property type="nucleotide sequence ID" value="NZ_JYDE01000034.1"/>
</dbReference>